<evidence type="ECO:0000313" key="1">
    <source>
        <dbReference type="EMBL" id="MBM3223262.1"/>
    </source>
</evidence>
<dbReference type="AlphaFoldDB" id="A0A937VYG4"/>
<dbReference type="GO" id="GO:0050485">
    <property type="term" value="F:oxidoreductase activity, acting on X-H and Y-H to form an X-Y bond, with a disulfide as acceptor"/>
    <property type="evidence" value="ECO:0007669"/>
    <property type="project" value="InterPro"/>
</dbReference>
<gene>
    <name evidence="1" type="ORF">FJZ47_05600</name>
</gene>
<organism evidence="1 2">
    <name type="scientific">Tectimicrobiota bacterium</name>
    <dbReference type="NCBI Taxonomy" id="2528274"/>
    <lineage>
        <taxon>Bacteria</taxon>
        <taxon>Pseudomonadati</taxon>
        <taxon>Nitrospinota/Tectimicrobiota group</taxon>
        <taxon>Candidatus Tectimicrobiota</taxon>
    </lineage>
</organism>
<accession>A0A937VYG4</accession>
<protein>
    <recommendedName>
        <fullName evidence="3">Glycine reductase</fullName>
    </recommendedName>
</protein>
<evidence type="ECO:0008006" key="3">
    <source>
        <dbReference type="Google" id="ProtNLM"/>
    </source>
</evidence>
<comment type="caution">
    <text evidence="1">The sequence shown here is derived from an EMBL/GenBank/DDBJ whole genome shotgun (WGS) entry which is preliminary data.</text>
</comment>
<dbReference type="Proteomes" id="UP000712673">
    <property type="component" value="Unassembled WGS sequence"/>
</dbReference>
<reference evidence="1" key="1">
    <citation type="submission" date="2019-03" db="EMBL/GenBank/DDBJ databases">
        <title>Lake Tanganyika Metagenome-Assembled Genomes (MAGs).</title>
        <authorList>
            <person name="Tran P."/>
        </authorList>
    </citation>
    <scope>NUCLEOTIDE SEQUENCE</scope>
    <source>
        <strain evidence="1">K_DeepCast_65m_m2_066</strain>
    </source>
</reference>
<name>A0A937VYG4_UNCTE</name>
<dbReference type="InterPro" id="IPR015417">
    <property type="entry name" value="Gly_reductase_pB_sua/b"/>
</dbReference>
<dbReference type="Pfam" id="PF09338">
    <property type="entry name" value="Gly_reductase"/>
    <property type="match status" value="1"/>
</dbReference>
<dbReference type="EMBL" id="VGLS01000118">
    <property type="protein sequence ID" value="MBM3223262.1"/>
    <property type="molecule type" value="Genomic_DNA"/>
</dbReference>
<evidence type="ECO:0000313" key="2">
    <source>
        <dbReference type="Proteomes" id="UP000712673"/>
    </source>
</evidence>
<proteinExistence type="predicted"/>
<sequence length="429" mass="46990">MRLEMGTFPVTQITFGTQTRYADGHLEIDKAAVLEAVQHDPRIATVDLEIAYPGESVRIWPVRDVIEPRIKVEGPGVTYPGICGRSITTVGQGRTHRLVGMGIAEVSNVNWHDAGGDYVETYLDMSGPWAELLPLSKLIQLCVVVEPDPGLGNEAQNDAVHKAALVVNDQIAAATRHLTPPEREIFELREVDPALPKVMYIWCVHSPQAMSGSPTAFCTATYGLTQLTPPWFLHPNEILDGALTGPYRTAFAMSWTVANNPLFLDLYRRHGVDWNFLGVISLRTEWTTQHEKQLMANQAAKLAQQLGAQGAVFTWDAGGNEFIEVVRTIQACEQLGIKTVFLTSEDDATDAAPTMLEPLPEADAIVSTTFFKTSTLALPDMPAVQRVIGASQKAIGPLRDTLVPTAGSLPPPPRYDDHYGFTTLSCVEY</sequence>